<dbReference type="OrthoDB" id="2967156at2"/>
<dbReference type="EMBL" id="AVBG01000003">
    <property type="protein sequence ID" value="KGP92356.1"/>
    <property type="molecule type" value="Genomic_DNA"/>
</dbReference>
<comment type="caution">
    <text evidence="1">The sequence shown here is derived from an EMBL/GenBank/DDBJ whole genome shotgun (WGS) entry which is preliminary data.</text>
</comment>
<reference evidence="1 2" key="1">
    <citation type="submission" date="2013-08" db="EMBL/GenBank/DDBJ databases">
        <title>Genome of Pontibacillus chungwhensis.</title>
        <authorList>
            <person name="Wang Q."/>
            <person name="Wang G."/>
        </authorList>
    </citation>
    <scope>NUCLEOTIDE SEQUENCE [LARGE SCALE GENOMIC DNA]</scope>
    <source>
        <strain evidence="1 2">BH030062</strain>
    </source>
</reference>
<organism evidence="1 2">
    <name type="scientific">Pontibacillus chungwhensis BH030062</name>
    <dbReference type="NCBI Taxonomy" id="1385513"/>
    <lineage>
        <taxon>Bacteria</taxon>
        <taxon>Bacillati</taxon>
        <taxon>Bacillota</taxon>
        <taxon>Bacilli</taxon>
        <taxon>Bacillales</taxon>
        <taxon>Bacillaceae</taxon>
        <taxon>Pontibacillus</taxon>
    </lineage>
</organism>
<evidence type="ECO:0000313" key="2">
    <source>
        <dbReference type="Proteomes" id="UP000030153"/>
    </source>
</evidence>
<proteinExistence type="predicted"/>
<gene>
    <name evidence="1" type="ORF">N780_00690</name>
</gene>
<dbReference type="AlphaFoldDB" id="A0A0A2V0R4"/>
<sequence length="118" mass="13920">MGELIDFQTRRARKDLKKSAGDKGVIYEIYLTVVKYVNENLQKQYEKPVENINTKTPLSYVFQGESDRFRSSFGELMNYWDLPGSGLDEVPDGEEFQYFKTVEDLCWFIEKRVRKSNN</sequence>
<protein>
    <submittedName>
        <fullName evidence="1">Uncharacterized protein</fullName>
    </submittedName>
</protein>
<evidence type="ECO:0000313" key="1">
    <source>
        <dbReference type="EMBL" id="KGP92356.1"/>
    </source>
</evidence>
<dbReference type="RefSeq" id="WP_036781097.1">
    <property type="nucleotide sequence ID" value="NZ_AVBG01000003.1"/>
</dbReference>
<dbReference type="eggNOG" id="ENOG5033CKI">
    <property type="taxonomic scope" value="Bacteria"/>
</dbReference>
<accession>A0A0A2V0R4</accession>
<dbReference type="Proteomes" id="UP000030153">
    <property type="component" value="Unassembled WGS sequence"/>
</dbReference>
<name>A0A0A2V0R4_9BACI</name>
<keyword evidence="2" id="KW-1185">Reference proteome</keyword>